<organism evidence="1 2">
    <name type="scientific">Olivibacter domesticus</name>
    <name type="common">Pseudosphingobacterium domesticum</name>
    <dbReference type="NCBI Taxonomy" id="407022"/>
    <lineage>
        <taxon>Bacteria</taxon>
        <taxon>Pseudomonadati</taxon>
        <taxon>Bacteroidota</taxon>
        <taxon>Sphingobacteriia</taxon>
        <taxon>Sphingobacteriales</taxon>
        <taxon>Sphingobacteriaceae</taxon>
        <taxon>Olivibacter</taxon>
    </lineage>
</organism>
<gene>
    <name evidence="1" type="ORF">SAMN05661044_03402</name>
</gene>
<protein>
    <recommendedName>
        <fullName evidence="3">DUF4945 domain-containing protein</fullName>
    </recommendedName>
</protein>
<evidence type="ECO:0000313" key="2">
    <source>
        <dbReference type="Proteomes" id="UP000199421"/>
    </source>
</evidence>
<name>A0A1H7T8D6_OLID1</name>
<proteinExistence type="predicted"/>
<dbReference type="PROSITE" id="PS51257">
    <property type="entry name" value="PROKAR_LIPOPROTEIN"/>
    <property type="match status" value="1"/>
</dbReference>
<dbReference type="Pfam" id="PF16303">
    <property type="entry name" value="DUF4945"/>
    <property type="match status" value="1"/>
</dbReference>
<evidence type="ECO:0000313" key="1">
    <source>
        <dbReference type="EMBL" id="SEL80624.1"/>
    </source>
</evidence>
<reference evidence="2" key="1">
    <citation type="submission" date="2016-10" db="EMBL/GenBank/DDBJ databases">
        <authorList>
            <person name="Varghese N."/>
            <person name="Submissions S."/>
        </authorList>
    </citation>
    <scope>NUCLEOTIDE SEQUENCE [LARGE SCALE GENOMIC DNA]</scope>
    <source>
        <strain evidence="2">DSM 18733</strain>
    </source>
</reference>
<dbReference type="Proteomes" id="UP000199421">
    <property type="component" value="Unassembled WGS sequence"/>
</dbReference>
<keyword evidence="2" id="KW-1185">Reference proteome</keyword>
<dbReference type="AlphaFoldDB" id="A0A1H7T8D6"/>
<sequence>MKTTIICISSLFLLLFYSCTDRDVLDRKEGVSLPAVENLTLQQVDEKHVKLTWNIPNAIPEEMELPVKVFIEVKEVVNVTKTLPAFNTTLANAPTEFIYEVPDETKTYHLTVKLNGSTKVKDVNYSGNIYSLGQTVVLEGMP</sequence>
<evidence type="ECO:0008006" key="3">
    <source>
        <dbReference type="Google" id="ProtNLM"/>
    </source>
</evidence>
<dbReference type="EMBL" id="FOAF01000004">
    <property type="protein sequence ID" value="SEL80624.1"/>
    <property type="molecule type" value="Genomic_DNA"/>
</dbReference>
<dbReference type="STRING" id="407022.SAMN05661044_03402"/>
<accession>A0A1H7T8D6</accession>
<dbReference type="InterPro" id="IPR032544">
    <property type="entry name" value="DUF4945"/>
</dbReference>